<organism evidence="3 4">
    <name type="scientific">Paenibacillus yonginensis</name>
    <dbReference type="NCBI Taxonomy" id="1462996"/>
    <lineage>
        <taxon>Bacteria</taxon>
        <taxon>Bacillati</taxon>
        <taxon>Bacillota</taxon>
        <taxon>Bacilli</taxon>
        <taxon>Bacillales</taxon>
        <taxon>Paenibacillaceae</taxon>
        <taxon>Paenibacillus</taxon>
    </lineage>
</organism>
<evidence type="ECO:0000256" key="2">
    <source>
        <dbReference type="SAM" id="SignalP"/>
    </source>
</evidence>
<dbReference type="AlphaFoldDB" id="A0A1B1N4Y9"/>
<feature type="signal peptide" evidence="2">
    <location>
        <begin position="1"/>
        <end position="22"/>
    </location>
</feature>
<reference evidence="3 4" key="1">
    <citation type="submission" date="2016-01" db="EMBL/GenBank/DDBJ databases">
        <title>Complete Genome Sequence of Paenibacillus yonginensis DCY84, a novel Plant Growth-Promoting Bacteria with Elicitation of Induced Systemic Resistance.</title>
        <authorList>
            <person name="Kim Y.J."/>
            <person name="Yang D.C."/>
            <person name="Sukweenadhi J."/>
        </authorList>
    </citation>
    <scope>NUCLEOTIDE SEQUENCE [LARGE SCALE GENOMIC DNA]</scope>
    <source>
        <strain evidence="3 4">DCY84</strain>
    </source>
</reference>
<feature type="chain" id="PRO_5038747906" description="Lipoprotein" evidence="2">
    <location>
        <begin position="23"/>
        <end position="222"/>
    </location>
</feature>
<evidence type="ECO:0000313" key="3">
    <source>
        <dbReference type="EMBL" id="ANS76500.1"/>
    </source>
</evidence>
<keyword evidence="2" id="KW-0732">Signal</keyword>
<dbReference type="PROSITE" id="PS51257">
    <property type="entry name" value="PROKAR_LIPOPROTEIN"/>
    <property type="match status" value="1"/>
</dbReference>
<accession>A0A1B1N4Y9</accession>
<evidence type="ECO:0000313" key="4">
    <source>
        <dbReference type="Proteomes" id="UP000092573"/>
    </source>
</evidence>
<evidence type="ECO:0008006" key="5">
    <source>
        <dbReference type="Google" id="ProtNLM"/>
    </source>
</evidence>
<feature type="compositionally biased region" description="Low complexity" evidence="1">
    <location>
        <begin position="27"/>
        <end position="54"/>
    </location>
</feature>
<evidence type="ECO:0000256" key="1">
    <source>
        <dbReference type="SAM" id="MobiDB-lite"/>
    </source>
</evidence>
<dbReference type="KEGG" id="pyg:AWM70_19550"/>
<dbReference type="RefSeq" id="WP_068699214.1">
    <property type="nucleotide sequence ID" value="NZ_CP014167.1"/>
</dbReference>
<dbReference type="EMBL" id="CP014167">
    <property type="protein sequence ID" value="ANS76500.1"/>
    <property type="molecule type" value="Genomic_DNA"/>
</dbReference>
<dbReference type="Proteomes" id="UP000092573">
    <property type="component" value="Chromosome"/>
</dbReference>
<feature type="region of interest" description="Disordered" evidence="1">
    <location>
        <begin position="27"/>
        <end position="56"/>
    </location>
</feature>
<keyword evidence="4" id="KW-1185">Reference proteome</keyword>
<proteinExistence type="predicted"/>
<name>A0A1B1N4Y9_9BACL</name>
<dbReference type="STRING" id="1462996.AWM70_19550"/>
<gene>
    <name evidence="3" type="ORF">AWM70_19550</name>
</gene>
<protein>
    <recommendedName>
        <fullName evidence="5">Lipoprotein</fullName>
    </recommendedName>
</protein>
<sequence length="222" mass="23945">MKALSKPAELMLSIVLLGTLLAGCQGNGESSSPEASAPAPSSSSNPAGGSADSGVIKEGTIPKDGNVILKELAFVYKDNTIALSDIVDDAKLESMLGKAEEKKSHTYTADDKTNMDQLIGRTKNLYTFPGLEIETFNTGEGTDFYITTIEITAPEYATIRNIKVGDSLEELKKTYPEGNLTGNGATSAEDEYRYTSANYVDVMTFHIKDDEVESIEMYTLLD</sequence>
<dbReference type="OrthoDB" id="2039672at2"/>